<dbReference type="OrthoDB" id="1929566at2759"/>
<dbReference type="AlphaFoldDB" id="A0A6D2JTN4"/>
<sequence length="237" mass="26777">MADLTTMKHDGTRSMHEHCIEMIDLAAKLKNLGLSVDDSFLVQFILNSLPPQYGPFQINYNAIDEKWTSNELTSKLVQEESKLDREGIRIAHHVQEAKSKTGKNGINNDEINLMVKNEVWDIVPLPEGHKAVGLQEEPALRRPTRERRSAISDDYMLYLIESGGGSIKDPVSYSQAMTDVNSDKWIDASNDEIDSMVKNEVWDIVPLPEGHKAVGCKWIFKTKLDCKAMLNDIKPDL</sequence>
<proteinExistence type="predicted"/>
<comment type="caution">
    <text evidence="1">The sequence shown here is derived from an EMBL/GenBank/DDBJ whole genome shotgun (WGS) entry which is preliminary data.</text>
</comment>
<dbReference type="PANTHER" id="PTHR35317">
    <property type="entry name" value="OS04G0629600 PROTEIN"/>
    <property type="match status" value="1"/>
</dbReference>
<name>A0A6D2JTN4_9BRAS</name>
<accession>A0A6D2JTN4</accession>
<protein>
    <recommendedName>
        <fullName evidence="3">Reverse transcriptase Ty1/copia-type domain-containing protein</fullName>
    </recommendedName>
</protein>
<evidence type="ECO:0008006" key="3">
    <source>
        <dbReference type="Google" id="ProtNLM"/>
    </source>
</evidence>
<dbReference type="Proteomes" id="UP000467841">
    <property type="component" value="Unassembled WGS sequence"/>
</dbReference>
<dbReference type="PANTHER" id="PTHR35317:SF10">
    <property type="entry name" value="RNA-DIRECTED DNA POLYMERASE"/>
    <property type="match status" value="1"/>
</dbReference>
<evidence type="ECO:0000313" key="2">
    <source>
        <dbReference type="Proteomes" id="UP000467841"/>
    </source>
</evidence>
<dbReference type="Pfam" id="PF14223">
    <property type="entry name" value="Retrotran_gag_2"/>
    <property type="match status" value="1"/>
</dbReference>
<organism evidence="1 2">
    <name type="scientific">Microthlaspi erraticum</name>
    <dbReference type="NCBI Taxonomy" id="1685480"/>
    <lineage>
        <taxon>Eukaryota</taxon>
        <taxon>Viridiplantae</taxon>
        <taxon>Streptophyta</taxon>
        <taxon>Embryophyta</taxon>
        <taxon>Tracheophyta</taxon>
        <taxon>Spermatophyta</taxon>
        <taxon>Magnoliopsida</taxon>
        <taxon>eudicotyledons</taxon>
        <taxon>Gunneridae</taxon>
        <taxon>Pentapetalae</taxon>
        <taxon>rosids</taxon>
        <taxon>malvids</taxon>
        <taxon>Brassicales</taxon>
        <taxon>Brassicaceae</taxon>
        <taxon>Coluteocarpeae</taxon>
        <taxon>Microthlaspi</taxon>
    </lineage>
</organism>
<dbReference type="EMBL" id="CACVBM020001220">
    <property type="protein sequence ID" value="CAA7040030.1"/>
    <property type="molecule type" value="Genomic_DNA"/>
</dbReference>
<keyword evidence="2" id="KW-1185">Reference proteome</keyword>
<gene>
    <name evidence="1" type="ORF">MERR_LOCUS27265</name>
</gene>
<reference evidence="1" key="1">
    <citation type="submission" date="2020-01" db="EMBL/GenBank/DDBJ databases">
        <authorList>
            <person name="Mishra B."/>
        </authorList>
    </citation>
    <scope>NUCLEOTIDE SEQUENCE [LARGE SCALE GENOMIC DNA]</scope>
</reference>
<evidence type="ECO:0000313" key="1">
    <source>
        <dbReference type="EMBL" id="CAA7040030.1"/>
    </source>
</evidence>